<dbReference type="AlphaFoldDB" id="A0A915KSA6"/>
<evidence type="ECO:0000313" key="2">
    <source>
        <dbReference type="WBParaSite" id="nRc.2.0.1.t41774-RA"/>
    </source>
</evidence>
<keyword evidence="1" id="KW-1185">Reference proteome</keyword>
<proteinExistence type="predicted"/>
<reference evidence="2" key="1">
    <citation type="submission" date="2022-11" db="UniProtKB">
        <authorList>
            <consortium name="WormBaseParasite"/>
        </authorList>
    </citation>
    <scope>IDENTIFICATION</scope>
</reference>
<evidence type="ECO:0000313" key="1">
    <source>
        <dbReference type="Proteomes" id="UP000887565"/>
    </source>
</evidence>
<organism evidence="1 2">
    <name type="scientific">Romanomermis culicivorax</name>
    <name type="common">Nematode worm</name>
    <dbReference type="NCBI Taxonomy" id="13658"/>
    <lineage>
        <taxon>Eukaryota</taxon>
        <taxon>Metazoa</taxon>
        <taxon>Ecdysozoa</taxon>
        <taxon>Nematoda</taxon>
        <taxon>Enoplea</taxon>
        <taxon>Dorylaimia</taxon>
        <taxon>Mermithida</taxon>
        <taxon>Mermithoidea</taxon>
        <taxon>Mermithidae</taxon>
        <taxon>Romanomermis</taxon>
    </lineage>
</organism>
<dbReference type="WBParaSite" id="nRc.2.0.1.t41774-RA">
    <property type="protein sequence ID" value="nRc.2.0.1.t41774-RA"/>
    <property type="gene ID" value="nRc.2.0.1.g41774"/>
</dbReference>
<accession>A0A915KSA6</accession>
<dbReference type="Proteomes" id="UP000887565">
    <property type="component" value="Unplaced"/>
</dbReference>
<name>A0A915KSA6_ROMCU</name>
<sequence length="60" mass="6816">MYNSFGVPFLSDQSEIPACNAQMRESVGFQSNPMILLLGENYDPIRWSTRRTNSDNTTTI</sequence>
<protein>
    <submittedName>
        <fullName evidence="2">Uncharacterized protein</fullName>
    </submittedName>
</protein>